<evidence type="ECO:0000313" key="1">
    <source>
        <dbReference type="EMBL" id="CAF5165415.1"/>
    </source>
</evidence>
<dbReference type="AlphaFoldDB" id="A0A8S3KBB2"/>
<dbReference type="EMBL" id="CAJOBH010271953">
    <property type="protein sequence ID" value="CAF5165424.1"/>
    <property type="molecule type" value="Genomic_DNA"/>
</dbReference>
<name>A0A8S3KBB2_9BILA</name>
<feature type="non-terminal residue" evidence="4">
    <location>
        <position position="1"/>
    </location>
</feature>
<reference evidence="4" key="1">
    <citation type="submission" date="2021-02" db="EMBL/GenBank/DDBJ databases">
        <authorList>
            <person name="Nowell W R."/>
        </authorList>
    </citation>
    <scope>NUCLEOTIDE SEQUENCE</scope>
</reference>
<evidence type="ECO:0000313" key="2">
    <source>
        <dbReference type="EMBL" id="CAF5165424.1"/>
    </source>
</evidence>
<proteinExistence type="predicted"/>
<evidence type="ECO:0000313" key="4">
    <source>
        <dbReference type="EMBL" id="CAF5226992.1"/>
    </source>
</evidence>
<dbReference type="EMBL" id="CAJOBI010365442">
    <property type="protein sequence ID" value="CAF5227990.1"/>
    <property type="molecule type" value="Genomic_DNA"/>
</dbReference>
<dbReference type="EMBL" id="CAJOBJ010379733">
    <property type="protein sequence ID" value="CAF5226992.1"/>
    <property type="molecule type" value="Genomic_DNA"/>
</dbReference>
<evidence type="ECO:0000313" key="5">
    <source>
        <dbReference type="EMBL" id="CAF5227990.1"/>
    </source>
</evidence>
<accession>A0A8S3KBB2</accession>
<dbReference type="EMBL" id="CAJOBH010271941">
    <property type="protein sequence ID" value="CAF5165415.1"/>
    <property type="molecule type" value="Genomic_DNA"/>
</dbReference>
<evidence type="ECO:0000313" key="3">
    <source>
        <dbReference type="EMBL" id="CAF5226964.1"/>
    </source>
</evidence>
<protein>
    <submittedName>
        <fullName evidence="4">Uncharacterized protein</fullName>
    </submittedName>
</protein>
<dbReference type="Proteomes" id="UP000681720">
    <property type="component" value="Unassembled WGS sequence"/>
</dbReference>
<comment type="caution">
    <text evidence="4">The sequence shown here is derived from an EMBL/GenBank/DDBJ whole genome shotgun (WGS) entry which is preliminary data.</text>
</comment>
<sequence length="37" mass="4203">LSFQVESTTKPGPVRWSVFQDDLMASVKDDDDDEDDD</sequence>
<evidence type="ECO:0000313" key="6">
    <source>
        <dbReference type="Proteomes" id="UP000681720"/>
    </source>
</evidence>
<dbReference type="Proteomes" id="UP000676336">
    <property type="component" value="Unassembled WGS sequence"/>
</dbReference>
<dbReference type="EMBL" id="CAJOBJ010379660">
    <property type="protein sequence ID" value="CAF5226964.1"/>
    <property type="molecule type" value="Genomic_DNA"/>
</dbReference>
<organism evidence="4 6">
    <name type="scientific">Rotaria magnacalcarata</name>
    <dbReference type="NCBI Taxonomy" id="392030"/>
    <lineage>
        <taxon>Eukaryota</taxon>
        <taxon>Metazoa</taxon>
        <taxon>Spiralia</taxon>
        <taxon>Gnathifera</taxon>
        <taxon>Rotifera</taxon>
        <taxon>Eurotatoria</taxon>
        <taxon>Bdelloidea</taxon>
        <taxon>Philodinida</taxon>
        <taxon>Philodinidae</taxon>
        <taxon>Rotaria</taxon>
    </lineage>
</organism>
<gene>
    <name evidence="1" type="ORF">BYL167_LOCUS75792</name>
    <name evidence="2" type="ORF">BYL167_LOCUS75796</name>
    <name evidence="3" type="ORF">GIL414_LOCUS87397</name>
    <name evidence="4" type="ORF">GIL414_LOCUS87414</name>
    <name evidence="5" type="ORF">SMN809_LOCUS85542</name>
</gene>
<dbReference type="Proteomes" id="UP000681967">
    <property type="component" value="Unassembled WGS sequence"/>
</dbReference>